<feature type="transmembrane region" description="Helical" evidence="6">
    <location>
        <begin position="33"/>
        <end position="52"/>
    </location>
</feature>
<feature type="domain" description="EamA" evidence="7">
    <location>
        <begin position="7"/>
        <end position="134"/>
    </location>
</feature>
<comment type="subcellular location">
    <subcellularLocation>
        <location evidence="1">Membrane</location>
        <topology evidence="1">Multi-pass membrane protein</topology>
    </subcellularLocation>
</comment>
<feature type="transmembrane region" description="Helical" evidence="6">
    <location>
        <begin position="145"/>
        <end position="165"/>
    </location>
</feature>
<organism evidence="8 9">
    <name type="scientific">Actinoplanes philippinensis</name>
    <dbReference type="NCBI Taxonomy" id="35752"/>
    <lineage>
        <taxon>Bacteria</taxon>
        <taxon>Bacillati</taxon>
        <taxon>Actinomycetota</taxon>
        <taxon>Actinomycetes</taxon>
        <taxon>Micromonosporales</taxon>
        <taxon>Micromonosporaceae</taxon>
        <taxon>Actinoplanes</taxon>
    </lineage>
</organism>
<evidence type="ECO:0000313" key="8">
    <source>
        <dbReference type="EMBL" id="SFE73687.1"/>
    </source>
</evidence>
<gene>
    <name evidence="8" type="ORF">SAMN05421541_103305</name>
</gene>
<evidence type="ECO:0000256" key="3">
    <source>
        <dbReference type="ARBA" id="ARBA00022692"/>
    </source>
</evidence>
<feature type="domain" description="EamA" evidence="7">
    <location>
        <begin position="146"/>
        <end position="279"/>
    </location>
</feature>
<name>A0A1I2CZE2_9ACTN</name>
<dbReference type="Pfam" id="PF00892">
    <property type="entry name" value="EamA"/>
    <property type="match status" value="2"/>
</dbReference>
<reference evidence="8 9" key="1">
    <citation type="submission" date="2016-10" db="EMBL/GenBank/DDBJ databases">
        <authorList>
            <person name="de Groot N.N."/>
        </authorList>
    </citation>
    <scope>NUCLEOTIDE SEQUENCE [LARGE SCALE GENOMIC DNA]</scope>
    <source>
        <strain evidence="8 9">DSM 43019</strain>
    </source>
</reference>
<dbReference type="InterPro" id="IPR050638">
    <property type="entry name" value="AA-Vitamin_Transporters"/>
</dbReference>
<dbReference type="Proteomes" id="UP000199645">
    <property type="component" value="Unassembled WGS sequence"/>
</dbReference>
<feature type="transmembrane region" description="Helical" evidence="6">
    <location>
        <begin position="262"/>
        <end position="279"/>
    </location>
</feature>
<feature type="transmembrane region" description="Helical" evidence="6">
    <location>
        <begin position="89"/>
        <end position="108"/>
    </location>
</feature>
<dbReference type="RefSeq" id="WP_093611773.1">
    <property type="nucleotide sequence ID" value="NZ_BOMT01000006.1"/>
</dbReference>
<dbReference type="STRING" id="35752.SAMN05421541_103305"/>
<sequence length="310" mass="31789">MNRLAWSLFVLVSFLWGIPYLLIKVAIEDLSPVLVVAGRTAVAAAVLIPFALIRGTLTALRGRIRAVALISAVHIIGPFLLITYGEQHITSSLTGILIAVEPVVIALLMARAEPLTPGRVLGLVLGFAGVVVLVGLDLGGDRYGLLGAAMVLTAAVSYAVATMLVQRRVADVPPEALTVGTTVITTVVLAPAALLNLPAGPVSARSWGALAILGVLCTAVALLAFYRLIALAGPNRAGLITYFNPVVAVLLGVALLDEPIGAGTIGGFALVVAGCWFSTRPAGSQAADSVSLPAAQARYETSTGSSRSKG</sequence>
<dbReference type="EMBL" id="FONV01000003">
    <property type="protein sequence ID" value="SFE73687.1"/>
    <property type="molecule type" value="Genomic_DNA"/>
</dbReference>
<evidence type="ECO:0000313" key="9">
    <source>
        <dbReference type="Proteomes" id="UP000199645"/>
    </source>
</evidence>
<feature type="transmembrane region" description="Helical" evidence="6">
    <location>
        <begin position="120"/>
        <end position="139"/>
    </location>
</feature>
<keyword evidence="5 6" id="KW-0472">Membrane</keyword>
<evidence type="ECO:0000256" key="1">
    <source>
        <dbReference type="ARBA" id="ARBA00004141"/>
    </source>
</evidence>
<evidence type="ECO:0000259" key="7">
    <source>
        <dbReference type="Pfam" id="PF00892"/>
    </source>
</evidence>
<keyword evidence="4 6" id="KW-1133">Transmembrane helix</keyword>
<dbReference type="InterPro" id="IPR037185">
    <property type="entry name" value="EmrE-like"/>
</dbReference>
<dbReference type="GO" id="GO:0016020">
    <property type="term" value="C:membrane"/>
    <property type="evidence" value="ECO:0007669"/>
    <property type="project" value="UniProtKB-SubCell"/>
</dbReference>
<feature type="transmembrane region" description="Helical" evidence="6">
    <location>
        <begin position="177"/>
        <end position="195"/>
    </location>
</feature>
<feature type="transmembrane region" description="Helical" evidence="6">
    <location>
        <begin position="207"/>
        <end position="226"/>
    </location>
</feature>
<evidence type="ECO:0000256" key="2">
    <source>
        <dbReference type="ARBA" id="ARBA00007362"/>
    </source>
</evidence>
<keyword evidence="9" id="KW-1185">Reference proteome</keyword>
<keyword evidence="3 6" id="KW-0812">Transmembrane</keyword>
<feature type="transmembrane region" description="Helical" evidence="6">
    <location>
        <begin position="238"/>
        <end position="256"/>
    </location>
</feature>
<dbReference type="InterPro" id="IPR000620">
    <property type="entry name" value="EamA_dom"/>
</dbReference>
<proteinExistence type="inferred from homology"/>
<dbReference type="SUPFAM" id="SSF103481">
    <property type="entry name" value="Multidrug resistance efflux transporter EmrE"/>
    <property type="match status" value="2"/>
</dbReference>
<feature type="transmembrane region" description="Helical" evidence="6">
    <location>
        <begin position="64"/>
        <end position="83"/>
    </location>
</feature>
<evidence type="ECO:0000256" key="5">
    <source>
        <dbReference type="ARBA" id="ARBA00023136"/>
    </source>
</evidence>
<dbReference type="PANTHER" id="PTHR32322:SF2">
    <property type="entry name" value="EAMA DOMAIN-CONTAINING PROTEIN"/>
    <property type="match status" value="1"/>
</dbReference>
<evidence type="ECO:0000256" key="6">
    <source>
        <dbReference type="SAM" id="Phobius"/>
    </source>
</evidence>
<dbReference type="AlphaFoldDB" id="A0A1I2CZE2"/>
<dbReference type="OrthoDB" id="4630069at2"/>
<comment type="similarity">
    <text evidence="2">Belongs to the EamA transporter family.</text>
</comment>
<protein>
    <submittedName>
        <fullName evidence="8">Permease of the drug/metabolite transporter (DMT) superfamily</fullName>
    </submittedName>
</protein>
<evidence type="ECO:0000256" key="4">
    <source>
        <dbReference type="ARBA" id="ARBA00022989"/>
    </source>
</evidence>
<accession>A0A1I2CZE2</accession>
<dbReference type="PANTHER" id="PTHR32322">
    <property type="entry name" value="INNER MEMBRANE TRANSPORTER"/>
    <property type="match status" value="1"/>
</dbReference>